<dbReference type="Gene3D" id="1.20.5.170">
    <property type="match status" value="1"/>
</dbReference>
<dbReference type="PROSITE" id="PS51666">
    <property type="entry name" value="QLQ"/>
    <property type="match status" value="1"/>
</dbReference>
<dbReference type="Pfam" id="PF00106">
    <property type="entry name" value="adh_short"/>
    <property type="match status" value="1"/>
</dbReference>
<keyword evidence="17" id="KW-1185">Reference proteome</keyword>
<dbReference type="Gene3D" id="1.20.920.10">
    <property type="entry name" value="Bromodomain-like"/>
    <property type="match status" value="1"/>
</dbReference>
<evidence type="ECO:0008006" key="18">
    <source>
        <dbReference type="Google" id="ProtNLM"/>
    </source>
</evidence>
<evidence type="ECO:0000256" key="9">
    <source>
        <dbReference type="PROSITE-ProRule" id="PRU00035"/>
    </source>
</evidence>
<evidence type="ECO:0000259" key="14">
    <source>
        <dbReference type="PROSITE" id="PS51204"/>
    </source>
</evidence>
<dbReference type="InterPro" id="IPR036291">
    <property type="entry name" value="NAD(P)-bd_dom_sf"/>
</dbReference>
<dbReference type="PRINTS" id="PR00503">
    <property type="entry name" value="BROMODOMAIN"/>
</dbReference>
<feature type="domain" description="HSA" evidence="14">
    <location>
        <begin position="281"/>
        <end position="353"/>
    </location>
</feature>
<gene>
    <name evidence="16" type="primary">Necator_chrIV.g15471</name>
    <name evidence="16" type="ORF">RB195_002176</name>
</gene>
<keyword evidence="3" id="KW-0560">Oxidoreductase</keyword>
<dbReference type="Gene3D" id="3.40.50.300">
    <property type="entry name" value="P-loop containing nucleotide triphosphate hydrolases"/>
    <property type="match status" value="1"/>
</dbReference>
<evidence type="ECO:0000259" key="15">
    <source>
        <dbReference type="PROSITE" id="PS51666"/>
    </source>
</evidence>
<dbReference type="PROSITE" id="PS51192">
    <property type="entry name" value="HELICASE_ATP_BIND_1"/>
    <property type="match status" value="1"/>
</dbReference>
<evidence type="ECO:0000313" key="16">
    <source>
        <dbReference type="EMBL" id="KAK6750018.1"/>
    </source>
</evidence>
<keyword evidence="4" id="KW-0805">Transcription regulation</keyword>
<evidence type="ECO:0000256" key="4">
    <source>
        <dbReference type="ARBA" id="ARBA00023015"/>
    </source>
</evidence>
<dbReference type="Gene3D" id="3.40.50.720">
    <property type="entry name" value="NAD(P)-binding Rossmann-like Domain"/>
    <property type="match status" value="1"/>
</dbReference>
<dbReference type="InterPro" id="IPR020904">
    <property type="entry name" value="Sc_DH/Rdtase_CS"/>
</dbReference>
<evidence type="ECO:0000256" key="5">
    <source>
        <dbReference type="ARBA" id="ARBA00023117"/>
    </source>
</evidence>
<evidence type="ECO:0000256" key="3">
    <source>
        <dbReference type="ARBA" id="ARBA00023002"/>
    </source>
</evidence>
<feature type="compositionally biased region" description="Low complexity" evidence="10">
    <location>
        <begin position="86"/>
        <end position="97"/>
    </location>
</feature>
<evidence type="ECO:0000256" key="2">
    <source>
        <dbReference type="ARBA" id="ARBA00022801"/>
    </source>
</evidence>
<keyword evidence="8" id="KW-0539">Nucleus</keyword>
<evidence type="ECO:0000256" key="6">
    <source>
        <dbReference type="ARBA" id="ARBA00023159"/>
    </source>
</evidence>
<dbReference type="SMART" id="SM00573">
    <property type="entry name" value="HSA"/>
    <property type="match status" value="1"/>
</dbReference>
<feature type="domain" description="Bromo" evidence="11">
    <location>
        <begin position="1199"/>
        <end position="1269"/>
    </location>
</feature>
<feature type="compositionally biased region" description="Acidic residues" evidence="10">
    <location>
        <begin position="461"/>
        <end position="471"/>
    </location>
</feature>
<feature type="domain" description="Helicase C-terminal" evidence="13">
    <location>
        <begin position="863"/>
        <end position="1014"/>
    </location>
</feature>
<dbReference type="SMART" id="SM00297">
    <property type="entry name" value="BROMO"/>
    <property type="match status" value="1"/>
</dbReference>
<dbReference type="PROSITE" id="PS51194">
    <property type="entry name" value="HELICASE_CTER"/>
    <property type="match status" value="1"/>
</dbReference>
<dbReference type="InterPro" id="IPR014978">
    <property type="entry name" value="Gln-Leu-Gln_QLQ"/>
</dbReference>
<evidence type="ECO:0000256" key="7">
    <source>
        <dbReference type="ARBA" id="ARBA00023163"/>
    </source>
</evidence>
<dbReference type="CDD" id="cd17996">
    <property type="entry name" value="DEXHc_SMARCA2_SMARCA4"/>
    <property type="match status" value="1"/>
</dbReference>
<feature type="domain" description="Helicase ATP-binding" evidence="12">
    <location>
        <begin position="554"/>
        <end position="719"/>
    </location>
</feature>
<dbReference type="Pfam" id="PF07529">
    <property type="entry name" value="HSA"/>
    <property type="match status" value="1"/>
</dbReference>
<keyword evidence="6" id="KW-0010">Activator</keyword>
<dbReference type="SUPFAM" id="SSF160481">
    <property type="entry name" value="BRK domain-like"/>
    <property type="match status" value="1"/>
</dbReference>
<feature type="domain" description="QLQ" evidence="15">
    <location>
        <begin position="95"/>
        <end position="130"/>
    </location>
</feature>
<dbReference type="InterPro" id="IPR000330">
    <property type="entry name" value="SNF2_N"/>
</dbReference>
<evidence type="ECO:0000256" key="1">
    <source>
        <dbReference type="ARBA" id="ARBA00004123"/>
    </source>
</evidence>
<dbReference type="InterPro" id="IPR038718">
    <property type="entry name" value="SNF2-like_sf"/>
</dbReference>
<dbReference type="InterPro" id="IPR006576">
    <property type="entry name" value="BRK_domain"/>
</dbReference>
<dbReference type="PRINTS" id="PR00081">
    <property type="entry name" value="GDHRDH"/>
</dbReference>
<dbReference type="Gene3D" id="3.40.50.10810">
    <property type="entry name" value="Tandem AAA-ATPase domain"/>
    <property type="match status" value="1"/>
</dbReference>
<dbReference type="CDD" id="cd18793">
    <property type="entry name" value="SF2_C_SNF"/>
    <property type="match status" value="1"/>
</dbReference>
<name>A0ABR1DII3_NECAM</name>
<dbReference type="Pfam" id="PF08880">
    <property type="entry name" value="QLQ"/>
    <property type="match status" value="1"/>
</dbReference>
<dbReference type="Pfam" id="PF07533">
    <property type="entry name" value="BRK"/>
    <property type="match status" value="1"/>
</dbReference>
<dbReference type="PROSITE" id="PS00633">
    <property type="entry name" value="BROMODOMAIN_1"/>
    <property type="match status" value="1"/>
</dbReference>
<dbReference type="InterPro" id="IPR001650">
    <property type="entry name" value="Helicase_C-like"/>
</dbReference>
<dbReference type="SUPFAM" id="SSF51735">
    <property type="entry name" value="NAD(P)-binding Rossmann-fold domains"/>
    <property type="match status" value="1"/>
</dbReference>
<keyword evidence="5 9" id="KW-0103">Bromodomain</keyword>
<dbReference type="Pfam" id="PF00176">
    <property type="entry name" value="SNF2-rel_dom"/>
    <property type="match status" value="1"/>
</dbReference>
<dbReference type="InterPro" id="IPR018359">
    <property type="entry name" value="Bromodomain_CS"/>
</dbReference>
<dbReference type="Gene3D" id="3.40.5.120">
    <property type="match status" value="1"/>
</dbReference>
<dbReference type="Proteomes" id="UP001303046">
    <property type="component" value="Unassembled WGS sequence"/>
</dbReference>
<evidence type="ECO:0000259" key="13">
    <source>
        <dbReference type="PROSITE" id="PS51194"/>
    </source>
</evidence>
<proteinExistence type="predicted"/>
<comment type="subcellular location">
    <subcellularLocation>
        <location evidence="1">Nucleus</location>
    </subcellularLocation>
</comment>
<dbReference type="InterPro" id="IPR036427">
    <property type="entry name" value="Bromodomain-like_sf"/>
</dbReference>
<evidence type="ECO:0000259" key="11">
    <source>
        <dbReference type="PROSITE" id="PS50014"/>
    </source>
</evidence>
<dbReference type="SMART" id="SM00487">
    <property type="entry name" value="DEXDc"/>
    <property type="match status" value="1"/>
</dbReference>
<dbReference type="SMART" id="SM00951">
    <property type="entry name" value="QLQ"/>
    <property type="match status" value="1"/>
</dbReference>
<dbReference type="InterPro" id="IPR029295">
    <property type="entry name" value="SnAC"/>
</dbReference>
<dbReference type="InterPro" id="IPR049730">
    <property type="entry name" value="SNF2/RAD54-like_C"/>
</dbReference>
<protein>
    <recommendedName>
        <fullName evidence="18">Protein, SNF2 family</fullName>
    </recommendedName>
</protein>
<dbReference type="PANTHER" id="PTHR10799">
    <property type="entry name" value="SNF2/RAD54 HELICASE FAMILY"/>
    <property type="match status" value="1"/>
</dbReference>
<dbReference type="PRINTS" id="PR00080">
    <property type="entry name" value="SDRFAMILY"/>
</dbReference>
<dbReference type="InterPro" id="IPR002347">
    <property type="entry name" value="SDR_fam"/>
</dbReference>
<dbReference type="InterPro" id="IPR037259">
    <property type="entry name" value="BRK_sf"/>
</dbReference>
<organism evidence="16 17">
    <name type="scientific">Necator americanus</name>
    <name type="common">Human hookworm</name>
    <dbReference type="NCBI Taxonomy" id="51031"/>
    <lineage>
        <taxon>Eukaryota</taxon>
        <taxon>Metazoa</taxon>
        <taxon>Ecdysozoa</taxon>
        <taxon>Nematoda</taxon>
        <taxon>Chromadorea</taxon>
        <taxon>Rhabditida</taxon>
        <taxon>Rhabditina</taxon>
        <taxon>Rhabditomorpha</taxon>
        <taxon>Strongyloidea</taxon>
        <taxon>Ancylostomatidae</taxon>
        <taxon>Bunostominae</taxon>
        <taxon>Necator</taxon>
    </lineage>
</organism>
<feature type="compositionally biased region" description="Polar residues" evidence="10">
    <location>
        <begin position="1297"/>
        <end position="1306"/>
    </location>
</feature>
<sequence length="1629" mass="185651">MSRPAFEQFTAQAPQPAGEFVTQQQTMQGDAMAAQGQELTIAKLENSVATMEEQQLTSDPRYQKMLQLKSKLTGAPLPAEPPQQPSPSVSQQQQQITPAQLNQLRAQVSVYKLLARNEPVPPTLAAEAVVMKNKPTSLLPEPYEFPGEGDNGEKLPYDLMKVLNIHQQRCARPTSLPTPVGIDPASLLKEREFRIQNRVGLRIQELSNLPADLPPNLRIRAEIELRALRLVNLQAQVRSEIMGALRRDTTLETALNPYAYRRTKRQSLREARVTEKLEKQQKMEQERKRRQKHTDLMQAIIQHGREFKEYHRNNLLKTQKVKKAVITYHQNNERERKKDEIKNERLRMQKLMQEDEEGYRALLDEKKDQRLVYLLQQTDEYVESLCSLVRQHQSVEKKKKKEEKKMARMEEGEARVHVREISTGKILQGDEAPKPDELEVWLETHPGFEVCSEVVPRDQLSDDSDSEEEDNPAPATTKNVDEYAGMDEETKARLILEKARNEEDEYDQRNRKQMADYYATAHRIKEKIVQQHSTMGNETLQLKPYQLKGLEWMVSLYNNNLNGILADEMGLGKTIQTISLITYLMEVKQNNGPYLVIVPLSTLSNWNMEFEKWATSVVKVVYKGNKEARRRVEGVIRKGAFNVLLTTYEYVIREKALLGKIRWKYMIIDEGHRLKNHNCKLTLMLNGYFHAQHRLLLTGTPLQNKLPELWALLNFLLPSIFSSCGTFEQWFNAPFATTGEKVELNQEETMLIIRRLHKVLRPFLLRRLKKEVESQLPDKTEYVIKCDMSALQKVLYKHMQKGLLIDSKQQSGGRALMNTVVHLRKLCNHPFLFQSVEDSCRAFWKVEEVSGQDLYRVAGKLELLDRILPKLKASGHRVLMFCQMTTMMTIIEDFFNYRKWKYLRLDGSTKPDERGQLLELYNAPDSEYFLFMLSTRAGGLGLNLQTADTVIIFDSDWNPHQDMQAQDRAHRIGQKREVRVLRLITANSVEERILAAAKYKLNVDEKVIQAGKFDQRSTGAERRQMLEQIIRAESEDDEDDEVPDDETINQMIARSEEEFNQFQSMDIDRRREEAGQLHRKPRLLEENEIPHDILKASDEFAEMERAQKEGIYKEDFAATGRRRRREVDYSADLMSDDQWLKQIDDAQEEEEQEAKKKKRKRKAEDDDEDEGKKRKKASPEVLEVMNKVYDIMVGFKTNDGREIAVPFIELPTKRELPDYYEVVHNPMDFARIKKKIDKGRYATIEEMGNDVKLLCENARLYNIEGSDIYNDSMLLEAVWMKITGGDPMALLKGRNEGGSSNISSQKAAAVDDGDSRGTPSKRDNEDSQSSTSSNLIVEKQVNPPVVDSRCARVVEIDCCYQSVLSEKPMAAGLRSTKGLVAVVTGGASGLGRGTVQTLVKSGANVAILDLPSSKGSDVAKELGENVIFAPTNVTSDKEVKAAFDVVRDKFGRCDAVVNCAGIAFAFKLYSVSKKKMCDIDKIQKTIDVNVMGTFNVIRHAVELMGEHEKDEAGQRGIIVSTASVAAFDGQTGQSAYSASKGAIVGMTLPLARDFADDGIRFMAIAPGLFNTPLLAALPEKVKTFLSQLIPNPSRMGTPEEYGALVQHIIQNRYLNGEVIRLDGALRMPP</sequence>
<comment type="caution">
    <text evidence="16">The sequence shown here is derived from an EMBL/GenBank/DDBJ whole genome shotgun (WGS) entry which is preliminary data.</text>
</comment>
<evidence type="ECO:0000259" key="12">
    <source>
        <dbReference type="PROSITE" id="PS51192"/>
    </source>
</evidence>
<reference evidence="16 17" key="1">
    <citation type="submission" date="2023-08" db="EMBL/GenBank/DDBJ databases">
        <title>A Necator americanus chromosomal reference genome.</title>
        <authorList>
            <person name="Ilik V."/>
            <person name="Petrzelkova K.J."/>
            <person name="Pardy F."/>
            <person name="Fuh T."/>
            <person name="Niatou-Singa F.S."/>
            <person name="Gouil Q."/>
            <person name="Baker L."/>
            <person name="Ritchie M.E."/>
            <person name="Jex A.R."/>
            <person name="Gazzola D."/>
            <person name="Li H."/>
            <person name="Toshio Fujiwara R."/>
            <person name="Zhan B."/>
            <person name="Aroian R.V."/>
            <person name="Pafco B."/>
            <person name="Schwarz E.M."/>
        </authorList>
    </citation>
    <scope>NUCLEOTIDE SEQUENCE [LARGE SCALE GENOMIC DNA]</scope>
    <source>
        <strain evidence="16 17">Aroian</strain>
        <tissue evidence="16">Whole animal</tissue>
    </source>
</reference>
<feature type="region of interest" description="Disordered" evidence="10">
    <location>
        <begin position="1147"/>
        <end position="1177"/>
    </location>
</feature>
<dbReference type="InterPro" id="IPR027417">
    <property type="entry name" value="P-loop_NTPase"/>
</dbReference>
<evidence type="ECO:0000313" key="17">
    <source>
        <dbReference type="Proteomes" id="UP001303046"/>
    </source>
</evidence>
<dbReference type="Pfam" id="PF00439">
    <property type="entry name" value="Bromodomain"/>
    <property type="match status" value="1"/>
</dbReference>
<dbReference type="EMBL" id="JAVFWL010000004">
    <property type="protein sequence ID" value="KAK6750018.1"/>
    <property type="molecule type" value="Genomic_DNA"/>
</dbReference>
<dbReference type="PROSITE" id="PS50014">
    <property type="entry name" value="BROMODOMAIN_2"/>
    <property type="match status" value="1"/>
</dbReference>
<feature type="region of interest" description="Disordered" evidence="10">
    <location>
        <begin position="1293"/>
        <end position="1338"/>
    </location>
</feature>
<keyword evidence="7" id="KW-0804">Transcription</keyword>
<dbReference type="InterPro" id="IPR014001">
    <property type="entry name" value="Helicase_ATP-bd"/>
</dbReference>
<dbReference type="SMART" id="SM00490">
    <property type="entry name" value="HELICc"/>
    <property type="match status" value="1"/>
</dbReference>
<dbReference type="SUPFAM" id="SSF52540">
    <property type="entry name" value="P-loop containing nucleoside triphosphate hydrolases"/>
    <property type="match status" value="2"/>
</dbReference>
<keyword evidence="2" id="KW-0378">Hydrolase</keyword>
<dbReference type="PROSITE" id="PS51204">
    <property type="entry name" value="HSA"/>
    <property type="match status" value="1"/>
</dbReference>
<dbReference type="PROSITE" id="PS00061">
    <property type="entry name" value="ADH_SHORT"/>
    <property type="match status" value="1"/>
</dbReference>
<accession>A0ABR1DII3</accession>
<dbReference type="SMART" id="SM00592">
    <property type="entry name" value="BRK"/>
    <property type="match status" value="1"/>
</dbReference>
<dbReference type="InterPro" id="IPR001487">
    <property type="entry name" value="Bromodomain"/>
</dbReference>
<feature type="region of interest" description="Disordered" evidence="10">
    <location>
        <begin position="74"/>
        <end position="97"/>
    </location>
</feature>
<dbReference type="InterPro" id="IPR014012">
    <property type="entry name" value="HSA_dom"/>
</dbReference>
<dbReference type="Pfam" id="PF00271">
    <property type="entry name" value="Helicase_C"/>
    <property type="match status" value="1"/>
</dbReference>
<evidence type="ECO:0000256" key="8">
    <source>
        <dbReference type="ARBA" id="ARBA00023242"/>
    </source>
</evidence>
<dbReference type="CDD" id="cd05371">
    <property type="entry name" value="HSD10-like_SDR_c"/>
    <property type="match status" value="1"/>
</dbReference>
<dbReference type="SMART" id="SM01314">
    <property type="entry name" value="SnAC"/>
    <property type="match status" value="1"/>
</dbReference>
<evidence type="ECO:0000256" key="10">
    <source>
        <dbReference type="SAM" id="MobiDB-lite"/>
    </source>
</evidence>
<feature type="region of interest" description="Disordered" evidence="10">
    <location>
        <begin position="452"/>
        <end position="484"/>
    </location>
</feature>
<dbReference type="SUPFAM" id="SSF47370">
    <property type="entry name" value="Bromodomain"/>
    <property type="match status" value="1"/>
</dbReference>